<dbReference type="InterPro" id="IPR010037">
    <property type="entry name" value="FkbH_domain"/>
</dbReference>
<proteinExistence type="predicted"/>
<reference evidence="2" key="1">
    <citation type="submission" date="2010-03" db="EMBL/GenBank/DDBJ databases">
        <title>The genome sequence of Ruminococcus sp. 18P13.</title>
        <authorList>
            <consortium name="metaHIT consortium -- http://www.metahit.eu/"/>
            <person name="Pajon A."/>
            <person name="Turner K."/>
            <person name="Parkhill J."/>
            <person name="Bernalier A."/>
        </authorList>
    </citation>
    <scope>NUCLEOTIDE SEQUENCE [LARGE SCALE GENOMIC DNA]</scope>
    <source>
        <strain evidence="2">Type strain: 18P13</strain>
    </source>
</reference>
<dbReference type="Pfam" id="PF21211">
    <property type="entry name" value="FkbH_N"/>
    <property type="match status" value="1"/>
</dbReference>
<dbReference type="NCBIfam" id="TIGR01681">
    <property type="entry name" value="HAD-SF-IIIC"/>
    <property type="match status" value="1"/>
</dbReference>
<dbReference type="EMBL" id="FP929052">
    <property type="protein sequence ID" value="CBL17616.1"/>
    <property type="molecule type" value="Genomic_DNA"/>
</dbReference>
<dbReference type="InterPro" id="IPR036514">
    <property type="entry name" value="SGNH_hydro_sf"/>
</dbReference>
<dbReference type="RefSeq" id="WP_015558522.1">
    <property type="nucleotide sequence ID" value="NC_021039.1"/>
</dbReference>
<organism evidence="2 3">
    <name type="scientific">Ruminococcus champanellensis (strain DSM 18848 / JCM 17042 / KCTC 15320 / 18P13)</name>
    <dbReference type="NCBI Taxonomy" id="213810"/>
    <lineage>
        <taxon>Bacteria</taxon>
        <taxon>Bacillati</taxon>
        <taxon>Bacillota</taxon>
        <taxon>Clostridia</taxon>
        <taxon>Eubacteriales</taxon>
        <taxon>Oscillospiraceae</taxon>
        <taxon>Ruminococcus</taxon>
    </lineage>
</organism>
<feature type="domain" description="BF1531-like N-terminal" evidence="1">
    <location>
        <begin position="36"/>
        <end position="232"/>
    </location>
</feature>
<dbReference type="InterPro" id="IPR049369">
    <property type="entry name" value="BF1531-like_N"/>
</dbReference>
<dbReference type="PATRIC" id="fig|213810.4.peg.1420"/>
<dbReference type="Proteomes" id="UP000007054">
    <property type="component" value="Chromosome"/>
</dbReference>
<gene>
    <name evidence="2" type="ordered locus">RUM_15220</name>
</gene>
<dbReference type="InterPro" id="IPR036412">
    <property type="entry name" value="HAD-like_sf"/>
</dbReference>
<dbReference type="Gene3D" id="3.40.50.1000">
    <property type="entry name" value="HAD superfamily/HAD-like"/>
    <property type="match status" value="1"/>
</dbReference>
<dbReference type="InterPro" id="IPR023214">
    <property type="entry name" value="HAD_sf"/>
</dbReference>
<dbReference type="InterPro" id="IPR010033">
    <property type="entry name" value="HAD_SF_ppase_IIIC"/>
</dbReference>
<dbReference type="HOGENOM" id="CLU_018095_1_1_9"/>
<evidence type="ECO:0000259" key="1">
    <source>
        <dbReference type="Pfam" id="PF21211"/>
    </source>
</evidence>
<dbReference type="SUPFAM" id="SSF56784">
    <property type="entry name" value="HAD-like"/>
    <property type="match status" value="1"/>
</dbReference>
<dbReference type="Gene3D" id="3.40.50.1110">
    <property type="entry name" value="SGNH hydrolase"/>
    <property type="match status" value="1"/>
</dbReference>
<name>D4LDC1_RUMC1</name>
<protein>
    <submittedName>
        <fullName evidence="2">HAD-superfamily phosphatase, subfamily IIIC/FkbH-like domain</fullName>
    </submittedName>
</protein>
<dbReference type="AlphaFoldDB" id="D4LDC1"/>
<dbReference type="STRING" id="213810.RUM_15220"/>
<dbReference type="BioCyc" id="RCHA213810:RUM_RS07410-MONOMER"/>
<reference evidence="2" key="2">
    <citation type="submission" date="2010-03" db="EMBL/GenBank/DDBJ databases">
        <authorList>
            <person name="Pajon A."/>
        </authorList>
    </citation>
    <scope>NUCLEOTIDE SEQUENCE</scope>
    <source>
        <strain evidence="2">Type strain: 18P13</strain>
    </source>
</reference>
<dbReference type="NCBIfam" id="TIGR01686">
    <property type="entry name" value="FkbH"/>
    <property type="match status" value="1"/>
</dbReference>
<sequence>MLQALAYPFDSPELLRHRKQYRRQLLADNSQRIPKRIAVLGGSTTADIVSMLELFLLNEGIAPTFYESEYAQYWQDAMFPNETLAAFQPDLIVVHTTCRNITEFQQDLTLSEEACREAVQRQYQKLEAMWDKLAETYHCPVIQNNFEFPSYRLLGSADASDPHGLTNFVTELNRLIYGYARKHPQFYVHDLMSLAACYGLDRWADPSYWYLYKYPMALQAIPDYAYSLTRVIRSIYGKNKKALVLDLDNTLWGGVIGDDGQAGIEIGQETAQAQGYTEFQQYLKAHKQLGVLLNVCSKNEPENAELGLQHPENVLHREDFIAVEANWEPKDQNILHIADQLSLLPDSFVFVDDNPAERAIVRGQIPGIAVPEMGEVTDYIRVLDHCGYFEMTAYSKDDAKRNEMYRENLQRSQQQKQYADYTEYLESLEMQAEIRDFSPVYLPRITQLTNKSNQFNLTTRRYTESEMQAVADSPDYVRLCGRLRDKFGDNGIVSIVIGQKQGTQLDIILWLMSCRVLKRDMELAMLDTLVSQCRAQGITTLHGVYLPTAKNKMVAGLYEGFGFAKQSETPEGRTDWLLDLTNYTNRNHVIRVNQEGEQEHA</sequence>
<evidence type="ECO:0000313" key="2">
    <source>
        <dbReference type="EMBL" id="CBL17616.1"/>
    </source>
</evidence>
<dbReference type="KEGG" id="rch:RUM_15220"/>
<accession>D4LDC1</accession>
<evidence type="ECO:0000313" key="3">
    <source>
        <dbReference type="Proteomes" id="UP000007054"/>
    </source>
</evidence>
<dbReference type="GeneID" id="83156241"/>
<keyword evidence="3" id="KW-1185">Reference proteome</keyword>